<dbReference type="InterPro" id="IPR036465">
    <property type="entry name" value="vWFA_dom_sf"/>
</dbReference>
<accession>A0AAE3MFQ3</accession>
<dbReference type="SUPFAM" id="SSF53300">
    <property type="entry name" value="vWA-like"/>
    <property type="match status" value="1"/>
</dbReference>
<dbReference type="Proteomes" id="UP001207408">
    <property type="component" value="Unassembled WGS sequence"/>
</dbReference>
<dbReference type="SUPFAM" id="SSF48452">
    <property type="entry name" value="TPR-like"/>
    <property type="match status" value="1"/>
</dbReference>
<dbReference type="Gene3D" id="2.60.120.380">
    <property type="match status" value="1"/>
</dbReference>
<evidence type="ECO:0000313" key="3">
    <source>
        <dbReference type="EMBL" id="MCW3807013.1"/>
    </source>
</evidence>
<dbReference type="RefSeq" id="WP_301201006.1">
    <property type="nucleotide sequence ID" value="NZ_JAPDPI010000035.1"/>
</dbReference>
<dbReference type="Gene3D" id="3.40.50.410">
    <property type="entry name" value="von Willebrand factor, type A domain"/>
    <property type="match status" value="1"/>
</dbReference>
<reference evidence="3" key="1">
    <citation type="submission" date="2022-10" db="EMBL/GenBank/DDBJ databases">
        <authorList>
            <person name="Yu W.X."/>
        </authorList>
    </citation>
    <scope>NUCLEOTIDE SEQUENCE</scope>
    <source>
        <strain evidence="3">D04</strain>
    </source>
</reference>
<dbReference type="PROSITE" id="PS51468">
    <property type="entry name" value="VIT"/>
    <property type="match status" value="1"/>
</dbReference>
<sequence length="988" mass="112636">MKNLLFTLLLVVIFHSATGQNNIIWPTIQTPSANDMPIELKKLRISVFVVENIATTTYEMQFYNQNSRVMEGELNFPLARDVTVSRFALDVNGELREGVVVEKEKATQAFEAVIRRNIDPGLVEVTRGNNFKSRVYPIPAKGYKKAVIAFEQELWGKNNEYIYQLPLNFKHELEQFGVKVEVVMNKPTTPKNNDPFINLKFNQEHNAYVAEYNASYITLDTHLAFTAPMPQKINKVTTYKGKVTSDNYFYIHLNLKNEDKVKRKPQNISIIWDESSSAQKRNIEKELEILKNYLQWIHHGNIELITFSNTIHRQLSFPIKNGKCESLINTLASIQYDGGTNMHCVDFSSINTDEIICFSDGISNFGVKSGFSFSKPIVTINTSNIADHNLLEYFASESGGIYLNGFELSANEIIKALTHQSKQFIKAEYDHGQIKEFYPAKGNCMDGKFSCAGIAEGAQNNITLYFGYGNKITESHTIMVDNTKRIDNNLGERIWAQKKLKTLLVKNNPEKIKQHGKQFSLVTPGTSLIVLDDVHDYVRYEITPPPSLLNTYNSILLQQQKNRIDNKEMRIKRICNMFQSDINWWETVTIKKYEPHKKSGETPPPPPQRSAHVADVLSIVEDDAEISVNFEMAEEETVVTGYADNRAMNALQGRVQGLSVSKAAKLNRSPKHVTTSSMNIVKWESNAGYMTDLKATNPENLYASYLSLKNGNADNPSFYFDVATYLFQKNQKEAGLRVISNLAELELENTELMRTLARKLSEYAYYEEAIEIFKEVLSQRSFEPHSYIDLGLAYAAQGTYQKAINELYTVISKEWDPDIISRFPGIELIVLHDINNIIEKHASLLDISFIKPCFIKQMPVDIRIVIDWDANETDIDLWVTDPDGEKCSYQNKNTRIGGRISNDITQGYGPEEFRLKKAIDGTYTIEANFYGTRKQTTLQNVTVRATVYTNFGKDHEQKEILTLQLEPNKKGEYTIGDINFTSNQIDKL</sequence>
<comment type="caution">
    <text evidence="3">The sequence shown here is derived from an EMBL/GenBank/DDBJ whole genome shotgun (WGS) entry which is preliminary data.</text>
</comment>
<evidence type="ECO:0000259" key="2">
    <source>
        <dbReference type="PROSITE" id="PS51468"/>
    </source>
</evidence>
<feature type="domain" description="VIT" evidence="2">
    <location>
        <begin position="24"/>
        <end position="152"/>
    </location>
</feature>
<dbReference type="InterPro" id="IPR013694">
    <property type="entry name" value="VIT"/>
</dbReference>
<feature type="chain" id="PRO_5042237876" evidence="1">
    <location>
        <begin position="20"/>
        <end position="988"/>
    </location>
</feature>
<evidence type="ECO:0000256" key="1">
    <source>
        <dbReference type="SAM" id="SignalP"/>
    </source>
</evidence>
<dbReference type="Pfam" id="PF08487">
    <property type="entry name" value="VIT"/>
    <property type="match status" value="1"/>
</dbReference>
<proteinExistence type="predicted"/>
<dbReference type="InterPro" id="IPR019220">
    <property type="entry name" value="DUF2135"/>
</dbReference>
<gene>
    <name evidence="3" type="ORF">OM074_15355</name>
</gene>
<keyword evidence="4" id="KW-1185">Reference proteome</keyword>
<dbReference type="Gene3D" id="1.25.40.10">
    <property type="entry name" value="Tetratricopeptide repeat domain"/>
    <property type="match status" value="1"/>
</dbReference>
<feature type="signal peptide" evidence="1">
    <location>
        <begin position="1"/>
        <end position="19"/>
    </location>
</feature>
<organism evidence="3 4">
    <name type="scientific">Plebeiibacterium marinum</name>
    <dbReference type="NCBI Taxonomy" id="2992111"/>
    <lineage>
        <taxon>Bacteria</taxon>
        <taxon>Pseudomonadati</taxon>
        <taxon>Bacteroidota</taxon>
        <taxon>Bacteroidia</taxon>
        <taxon>Marinilabiliales</taxon>
        <taxon>Marinilabiliaceae</taxon>
        <taxon>Plebeiibacterium</taxon>
    </lineage>
</organism>
<name>A0AAE3MFQ3_9BACT</name>
<dbReference type="AlphaFoldDB" id="A0AAE3MFQ3"/>
<dbReference type="InterPro" id="IPR011990">
    <property type="entry name" value="TPR-like_helical_dom_sf"/>
</dbReference>
<keyword evidence="1" id="KW-0732">Signal</keyword>
<protein>
    <submittedName>
        <fullName evidence="3">VIT domain-containing protein</fullName>
    </submittedName>
</protein>
<dbReference type="EMBL" id="JAPDPI010000035">
    <property type="protein sequence ID" value="MCW3807013.1"/>
    <property type="molecule type" value="Genomic_DNA"/>
</dbReference>
<evidence type="ECO:0000313" key="4">
    <source>
        <dbReference type="Proteomes" id="UP001207408"/>
    </source>
</evidence>
<dbReference type="Pfam" id="PF09906">
    <property type="entry name" value="DUF2135"/>
    <property type="match status" value="1"/>
</dbReference>